<name>A0A834G0D7_RHOSS</name>
<dbReference type="Proteomes" id="UP000626092">
    <property type="component" value="Unassembled WGS sequence"/>
</dbReference>
<dbReference type="SUPFAM" id="SSF56112">
    <property type="entry name" value="Protein kinase-like (PK-like)"/>
    <property type="match status" value="1"/>
</dbReference>
<gene>
    <name evidence="2" type="ORF">RHSIM_Rhsim13G0161400</name>
</gene>
<proteinExistence type="predicted"/>
<keyword evidence="3" id="KW-1185">Reference proteome</keyword>
<dbReference type="Gene3D" id="1.10.510.10">
    <property type="entry name" value="Transferase(Phosphotransferase) domain 1"/>
    <property type="match status" value="1"/>
</dbReference>
<dbReference type="InterPro" id="IPR011009">
    <property type="entry name" value="Kinase-like_dom_sf"/>
</dbReference>
<dbReference type="PANTHER" id="PTHR27006:SF606">
    <property type="entry name" value="INTERLEUKIN-1 RECEPTOR-ASSOCIATED KINASE 4"/>
    <property type="match status" value="1"/>
</dbReference>
<accession>A0A834G0D7</accession>
<protein>
    <submittedName>
        <fullName evidence="2">Uncharacterized protein</fullName>
    </submittedName>
</protein>
<evidence type="ECO:0000313" key="2">
    <source>
        <dbReference type="EMBL" id="KAF7120827.1"/>
    </source>
</evidence>
<dbReference type="OrthoDB" id="688481at2759"/>
<sequence>MEVEGFLYDALSPLSPSTASAAASPSGHPHPPHVDSDPYAAWKLWREGMSFNLMDPILKGSCGRNEVMRCIHIALLCVQDDPDVRPSMATVVLMLNSYSVTLGIPQQPASLSESKTRLHTVKSLESDQSTSKSMHWSVNEASITELDPR</sequence>
<dbReference type="EMBL" id="WJXA01000013">
    <property type="protein sequence ID" value="KAF7120827.1"/>
    <property type="molecule type" value="Genomic_DNA"/>
</dbReference>
<feature type="compositionally biased region" description="Polar residues" evidence="1">
    <location>
        <begin position="126"/>
        <end position="142"/>
    </location>
</feature>
<dbReference type="AlphaFoldDB" id="A0A834G0D7"/>
<dbReference type="PANTHER" id="PTHR27006">
    <property type="entry name" value="PROMASTIGOTE SURFACE ANTIGEN PROTEIN PSA"/>
    <property type="match status" value="1"/>
</dbReference>
<reference evidence="2" key="1">
    <citation type="submission" date="2019-11" db="EMBL/GenBank/DDBJ databases">
        <authorList>
            <person name="Liu Y."/>
            <person name="Hou J."/>
            <person name="Li T.-Q."/>
            <person name="Guan C.-H."/>
            <person name="Wu X."/>
            <person name="Wu H.-Z."/>
            <person name="Ling F."/>
            <person name="Zhang R."/>
            <person name="Shi X.-G."/>
            <person name="Ren J.-P."/>
            <person name="Chen E.-F."/>
            <person name="Sun J.-M."/>
        </authorList>
    </citation>
    <scope>NUCLEOTIDE SEQUENCE</scope>
    <source>
        <strain evidence="2">Adult_tree_wgs_1</strain>
        <tissue evidence="2">Leaves</tissue>
    </source>
</reference>
<feature type="region of interest" description="Disordered" evidence="1">
    <location>
        <begin position="123"/>
        <end position="149"/>
    </location>
</feature>
<comment type="caution">
    <text evidence="2">The sequence shown here is derived from an EMBL/GenBank/DDBJ whole genome shotgun (WGS) entry which is preliminary data.</text>
</comment>
<evidence type="ECO:0000256" key="1">
    <source>
        <dbReference type="SAM" id="MobiDB-lite"/>
    </source>
</evidence>
<evidence type="ECO:0000313" key="3">
    <source>
        <dbReference type="Proteomes" id="UP000626092"/>
    </source>
</evidence>
<organism evidence="2 3">
    <name type="scientific">Rhododendron simsii</name>
    <name type="common">Sims's rhododendron</name>
    <dbReference type="NCBI Taxonomy" id="118357"/>
    <lineage>
        <taxon>Eukaryota</taxon>
        <taxon>Viridiplantae</taxon>
        <taxon>Streptophyta</taxon>
        <taxon>Embryophyta</taxon>
        <taxon>Tracheophyta</taxon>
        <taxon>Spermatophyta</taxon>
        <taxon>Magnoliopsida</taxon>
        <taxon>eudicotyledons</taxon>
        <taxon>Gunneridae</taxon>
        <taxon>Pentapetalae</taxon>
        <taxon>asterids</taxon>
        <taxon>Ericales</taxon>
        <taxon>Ericaceae</taxon>
        <taxon>Ericoideae</taxon>
        <taxon>Rhodoreae</taxon>
        <taxon>Rhododendron</taxon>
    </lineage>
</organism>